<dbReference type="SUPFAM" id="SSF56349">
    <property type="entry name" value="DNA breaking-rejoining enzymes"/>
    <property type="match status" value="1"/>
</dbReference>
<proteinExistence type="predicted"/>
<gene>
    <name evidence="4" type="ORF">M3O51_18790</name>
</gene>
<comment type="caution">
    <text evidence="4">The sequence shown here is derived from an EMBL/GenBank/DDBJ whole genome shotgun (WGS) entry which is preliminary data.</text>
</comment>
<name>A0ABT0LVC7_9XANT</name>
<dbReference type="Proteomes" id="UP001167357">
    <property type="component" value="Unassembled WGS sequence"/>
</dbReference>
<accession>A0ABT0LVC7</accession>
<keyword evidence="1" id="KW-0233">DNA recombination</keyword>
<evidence type="ECO:0000256" key="2">
    <source>
        <dbReference type="SAM" id="MobiDB-lite"/>
    </source>
</evidence>
<evidence type="ECO:0000256" key="1">
    <source>
        <dbReference type="ARBA" id="ARBA00023172"/>
    </source>
</evidence>
<feature type="region of interest" description="Disordered" evidence="2">
    <location>
        <begin position="478"/>
        <end position="504"/>
    </location>
</feature>
<evidence type="ECO:0000313" key="4">
    <source>
        <dbReference type="EMBL" id="MCL1553290.1"/>
    </source>
</evidence>
<feature type="domain" description="DUF6538" evidence="3">
    <location>
        <begin position="6"/>
        <end position="64"/>
    </location>
</feature>
<dbReference type="InterPro" id="IPR011010">
    <property type="entry name" value="DNA_brk_join_enz"/>
</dbReference>
<dbReference type="Gene3D" id="1.10.443.10">
    <property type="entry name" value="Intergrase catalytic core"/>
    <property type="match status" value="1"/>
</dbReference>
<dbReference type="InterPro" id="IPR013762">
    <property type="entry name" value="Integrase-like_cat_sf"/>
</dbReference>
<dbReference type="RefSeq" id="WP_249048424.1">
    <property type="nucleotide sequence ID" value="NZ_JAMBEC010000061.1"/>
</dbReference>
<protein>
    <submittedName>
        <fullName evidence="4">Integrase</fullName>
    </submittedName>
</protein>
<organism evidence="4 5">
    <name type="scientific">Xanthomonas nasturtii</name>
    <dbReference type="NCBI Taxonomy" id="1843581"/>
    <lineage>
        <taxon>Bacteria</taxon>
        <taxon>Pseudomonadati</taxon>
        <taxon>Pseudomonadota</taxon>
        <taxon>Gammaproteobacteria</taxon>
        <taxon>Lysobacterales</taxon>
        <taxon>Lysobacteraceae</taxon>
        <taxon>Xanthomonas</taxon>
    </lineage>
</organism>
<dbReference type="EMBL" id="JAMBED010000065">
    <property type="protein sequence ID" value="MCL1553290.1"/>
    <property type="molecule type" value="Genomic_DNA"/>
</dbReference>
<reference evidence="4" key="1">
    <citation type="submission" date="2022-04" db="EMBL/GenBank/DDBJ databases">
        <title>Genomic comparison of 19 strains of Xanthomonas nasturtii, a newly emerging watercress pathogen.</title>
        <authorList>
            <person name="Harrison J."/>
            <person name="Greer S."/>
            <person name="Hussain R."/>
            <person name="Lascelles D."/>
            <person name="Roberts M."/>
            <person name="Carter B."/>
            <person name="Bryning A."/>
            <person name="Carroll S."/>
            <person name="Aspin A."/>
            <person name="Cruz L."/>
            <person name="Cruz J."/>
            <person name="Grant M."/>
            <person name="Vicente J."/>
            <person name="Studholme D.J."/>
        </authorList>
    </citation>
    <scope>NUCLEOTIDE SEQUENCE</scope>
    <source>
        <strain evidence="4">10016B</strain>
    </source>
</reference>
<dbReference type="InterPro" id="IPR046668">
    <property type="entry name" value="DUF6538"/>
</dbReference>
<evidence type="ECO:0000259" key="3">
    <source>
        <dbReference type="Pfam" id="PF20172"/>
    </source>
</evidence>
<sequence length="504" mass="55365">MKLPHYLTRSKTGCYLFRMRVPSDLRDTLGRQFIKRSVGRDVLGARLAALELARRYAAAFVEIRSGRMGSGDRRIQELILERTRTASGEVVERWQMDNDDDVRLFRKATARIDYERDPLLAAAHGVTLPTPAAETVKVAESVALGRASEMWLKSLQGTTLPKTLTIKRTAVVALVAYLGAGRALHSVTRPDLARFYQHLRDGGAATPTLFNKQSYLGGESGFFAWAQASGHYPTDDNPARGHIRYTTKEKRQRKKLGFKAFDIEQVRMLYAPENFALLSPGARWAALLGLYTGARASEVGQLLTVDVGPVEGVPCVRICDEGEHQKLKTEVSNHVVPLHPELVGLGFLEYVENLRGRGDWRVFPQASATATNGAGNWISKAFGYRVGKVGKDWPLAKRGFQSLRKTVIQQMQTAGVPSELRAQIVGHELDDEHHATYSRAFTPAEKLAGAGASPGLSVLAYGLDLDALRPLLTASVSRRRAKTPGRKPSASAALRKRAATSGDK</sequence>
<evidence type="ECO:0000313" key="5">
    <source>
        <dbReference type="Proteomes" id="UP001167357"/>
    </source>
</evidence>
<dbReference type="CDD" id="cd01184">
    <property type="entry name" value="INT_C_like_1"/>
    <property type="match status" value="1"/>
</dbReference>
<dbReference type="Pfam" id="PF20172">
    <property type="entry name" value="DUF6538"/>
    <property type="match status" value="1"/>
</dbReference>
<keyword evidence="5" id="KW-1185">Reference proteome</keyword>